<organism evidence="8 9">
    <name type="scientific">Kitasatospora setae (strain ATCC 33774 / DSM 43861 / JCM 3304 / KCC A-0304 / NBRC 14216 / KM-6054)</name>
    <name type="common">Streptomyces setae</name>
    <dbReference type="NCBI Taxonomy" id="452652"/>
    <lineage>
        <taxon>Bacteria</taxon>
        <taxon>Bacillati</taxon>
        <taxon>Actinomycetota</taxon>
        <taxon>Actinomycetes</taxon>
        <taxon>Kitasatosporales</taxon>
        <taxon>Streptomycetaceae</taxon>
        <taxon>Kitasatospora</taxon>
    </lineage>
</organism>
<dbReference type="Gene3D" id="2.60.120.260">
    <property type="entry name" value="Galactose-binding domain-like"/>
    <property type="match status" value="1"/>
</dbReference>
<dbReference type="eggNOG" id="COG1131">
    <property type="taxonomic scope" value="Bacteria"/>
</dbReference>
<keyword evidence="3" id="KW-0547">Nucleotide-binding</keyword>
<dbReference type="PROSITE" id="PS00211">
    <property type="entry name" value="ABC_TRANSPORTER_1"/>
    <property type="match status" value="1"/>
</dbReference>
<feature type="region of interest" description="Disordered" evidence="6">
    <location>
        <begin position="225"/>
        <end position="266"/>
    </location>
</feature>
<feature type="domain" description="ABC transporter" evidence="7">
    <location>
        <begin position="640"/>
        <end position="870"/>
    </location>
</feature>
<dbReference type="Gene3D" id="3.40.50.300">
    <property type="entry name" value="P-loop containing nucleotide triphosphate hydrolases"/>
    <property type="match status" value="1"/>
</dbReference>
<proteinExistence type="inferred from homology"/>
<dbReference type="GO" id="GO:0008239">
    <property type="term" value="F:dipeptidyl-peptidase activity"/>
    <property type="evidence" value="ECO:0007669"/>
    <property type="project" value="InterPro"/>
</dbReference>
<evidence type="ECO:0000256" key="4">
    <source>
        <dbReference type="ARBA" id="ARBA00022801"/>
    </source>
</evidence>
<dbReference type="PATRIC" id="fig|452652.3.peg.2119"/>
<dbReference type="InterPro" id="IPR017871">
    <property type="entry name" value="ABC_transporter-like_CS"/>
</dbReference>
<keyword evidence="4" id="KW-0378">Hydrolase</keyword>
<dbReference type="InterPro" id="IPR027417">
    <property type="entry name" value="P-loop_NTPase"/>
</dbReference>
<dbReference type="InterPro" id="IPR003593">
    <property type="entry name" value="AAA+_ATPase"/>
</dbReference>
<dbReference type="PANTHER" id="PTHR43335:SF4">
    <property type="entry name" value="ABC TRANSPORTER, ATP-BINDING PROTEIN"/>
    <property type="match status" value="1"/>
</dbReference>
<comment type="similarity">
    <text evidence="1">Belongs to the ABC transporter superfamily.</text>
</comment>
<dbReference type="Pfam" id="PF02129">
    <property type="entry name" value="Peptidase_S15"/>
    <property type="match status" value="1"/>
</dbReference>
<dbReference type="EMBL" id="AP010968">
    <property type="protein sequence ID" value="BAJ27929.1"/>
    <property type="molecule type" value="Genomic_DNA"/>
</dbReference>
<reference evidence="8 9" key="1">
    <citation type="journal article" date="2010" name="DNA Res.">
        <title>Genome sequence of Kitasatospora setae NBRC 14216T: an evolutionary snapshot of the family Streptomycetaceae.</title>
        <authorList>
            <person name="Ichikawa N."/>
            <person name="Oguchi A."/>
            <person name="Ikeda H."/>
            <person name="Ishikawa J."/>
            <person name="Kitani S."/>
            <person name="Watanabe Y."/>
            <person name="Nakamura S."/>
            <person name="Katano Y."/>
            <person name="Kishi E."/>
            <person name="Sasagawa M."/>
            <person name="Ankai A."/>
            <person name="Fukui S."/>
            <person name="Hashimoto Y."/>
            <person name="Kamata S."/>
            <person name="Otoguro M."/>
            <person name="Tanikawa S."/>
            <person name="Nihira T."/>
            <person name="Horinouchi S."/>
            <person name="Ohnishi Y."/>
            <person name="Hayakawa M."/>
            <person name="Kuzuyama T."/>
            <person name="Arisawa A."/>
            <person name="Nomoto F."/>
            <person name="Miura H."/>
            <person name="Takahashi Y."/>
            <person name="Fujita N."/>
        </authorList>
    </citation>
    <scope>NUCLEOTIDE SEQUENCE [LARGE SCALE GENOMIC DNA]</scope>
    <source>
        <strain evidence="9">ATCC 33774 / DSM 43861 / JCM 3304 / KCC A-0304 / NBRC 14216 / KM-6054</strain>
    </source>
</reference>
<evidence type="ECO:0000256" key="2">
    <source>
        <dbReference type="ARBA" id="ARBA00022448"/>
    </source>
</evidence>
<evidence type="ECO:0000313" key="9">
    <source>
        <dbReference type="Proteomes" id="UP000007076"/>
    </source>
</evidence>
<dbReference type="InterPro" id="IPR000383">
    <property type="entry name" value="Xaa-Pro-like_dom"/>
</dbReference>
<dbReference type="PROSITE" id="PS50893">
    <property type="entry name" value="ABC_TRANSPORTER_2"/>
    <property type="match status" value="1"/>
</dbReference>
<keyword evidence="5 8" id="KW-0067">ATP-binding</keyword>
<dbReference type="InterPro" id="IPR008979">
    <property type="entry name" value="Galactose-bd-like_sf"/>
</dbReference>
<dbReference type="GO" id="GO:0005524">
    <property type="term" value="F:ATP binding"/>
    <property type="evidence" value="ECO:0007669"/>
    <property type="project" value="UniProtKB-KW"/>
</dbReference>
<dbReference type="STRING" id="452652.KSE_21060"/>
<dbReference type="PANTHER" id="PTHR43335">
    <property type="entry name" value="ABC TRANSPORTER, ATP-BINDING PROTEIN"/>
    <property type="match status" value="1"/>
</dbReference>
<dbReference type="GO" id="GO:0016887">
    <property type="term" value="F:ATP hydrolysis activity"/>
    <property type="evidence" value="ECO:0007669"/>
    <property type="project" value="InterPro"/>
</dbReference>
<dbReference type="SUPFAM" id="SSF53474">
    <property type="entry name" value="alpha/beta-Hydrolases"/>
    <property type="match status" value="1"/>
</dbReference>
<dbReference type="Pfam" id="PF00005">
    <property type="entry name" value="ABC_tran"/>
    <property type="match status" value="1"/>
</dbReference>
<evidence type="ECO:0000256" key="5">
    <source>
        <dbReference type="ARBA" id="ARBA00022840"/>
    </source>
</evidence>
<dbReference type="SUPFAM" id="SSF49785">
    <property type="entry name" value="Galactose-binding domain-like"/>
    <property type="match status" value="1"/>
</dbReference>
<dbReference type="InterPro" id="IPR029058">
    <property type="entry name" value="AB_hydrolase_fold"/>
</dbReference>
<feature type="compositionally biased region" description="Gly residues" evidence="6">
    <location>
        <begin position="229"/>
        <end position="266"/>
    </location>
</feature>
<dbReference type="eggNOG" id="COG2936">
    <property type="taxonomic scope" value="Bacteria"/>
</dbReference>
<dbReference type="AlphaFoldDB" id="E4N9P8"/>
<dbReference type="Proteomes" id="UP000007076">
    <property type="component" value="Chromosome"/>
</dbReference>
<dbReference type="KEGG" id="ksk:KSE_21060"/>
<gene>
    <name evidence="8" type="ordered locus">KSE_21060</name>
</gene>
<keyword evidence="2" id="KW-0813">Transport</keyword>
<dbReference type="HOGENOM" id="CLU_013104_0_0_11"/>
<evidence type="ECO:0000256" key="3">
    <source>
        <dbReference type="ARBA" id="ARBA00022741"/>
    </source>
</evidence>
<dbReference type="InterPro" id="IPR013736">
    <property type="entry name" value="Xaa-Pro_dipept_C"/>
</dbReference>
<dbReference type="Pfam" id="PF08530">
    <property type="entry name" value="PepX_C"/>
    <property type="match status" value="1"/>
</dbReference>
<evidence type="ECO:0000313" key="8">
    <source>
        <dbReference type="EMBL" id="BAJ27929.1"/>
    </source>
</evidence>
<dbReference type="SMART" id="SM00939">
    <property type="entry name" value="PepX_C"/>
    <property type="match status" value="1"/>
</dbReference>
<evidence type="ECO:0000259" key="7">
    <source>
        <dbReference type="PROSITE" id="PS50893"/>
    </source>
</evidence>
<sequence>MGFGGAWRGWWTRRRAVLAGGAAAVLLVGGGAVALAGQPEQVHREDRFLELPEVAGGTGTVRIDTSFFTAGGSGRRPAVLLAHGFGGSKDDLRARAEELARHGYAVLTWSARGFGKSGGQIGLDQPEREVADVSRLVDWLAQRPEVRLDAAGDPKVGVTGASYGGAVSLLAAGYDSRIDAIAPQITWFDLADALFPQAAQGSSAADGVFKKLWAGIFFTTGSSSMTAGSGSGSGSGPGSASGSGSGPGSASGSGSGSEAGSGGPEGGGAVGCGRFRAELCDMYNRVAAAGRPDADAVKLLEGSSPAAVADRIKVPTLVIQGQQDSLFSLDQGDRIARAVAANGAPVSVDWFGAGHDGGQETSTRADARVTAWFDHYLKGDGTDTGPAFRVTRTGGVDSTGFQAVLRGADADAYPGLGGTAQQEVQLTGREKEFANPPGGAPPNISTLPGIGALSQLSSVGAGLSLDFPGQNASFESPPLTGALHLTGAPQVSVRVKADAPEAVLFAKLYDVAPDGKQSLPQQLVAPLRVTGADADGGRTVRVTLPAVDHEFPAGHRLRLVLAATDLAYASPDRAATYTVSEAGPLTVPTVPELRTEAAPLPARTWVLPLVALAAAALLVFARRRRDGAPAPDPELAAVPLVITGLSKRYKGSTDRYAVRELSFRVETGQVLGLLGPNGAGKTTTLRMLMGLIRPDEGEIRVFGHAIRPGAPVLSRVGAFVEGAGFLPHLSGRANLESYWAATGRPVEDAHFAEALEIAGLGEALERAVRTYSQGMRQRLAIAQAMLGLPDLLILDEPTNGLDPPQIREMREVMVRYAAAGRTVIVSSHLLAEVEQSCTHLVVMERGRLVVAGPTGEITGAGEQLLVTVDDGYEGVGAVAEKLAELAGIASAEAVDGGLLVRLDGLPASRLTAELVRLDVPVSGIGPQRRLEDAFLSLIQGAAS</sequence>
<dbReference type="SUPFAM" id="SSF52540">
    <property type="entry name" value="P-loop containing nucleoside triphosphate hydrolases"/>
    <property type="match status" value="1"/>
</dbReference>
<dbReference type="InterPro" id="IPR003439">
    <property type="entry name" value="ABC_transporter-like_ATP-bd"/>
</dbReference>
<evidence type="ECO:0000256" key="6">
    <source>
        <dbReference type="SAM" id="MobiDB-lite"/>
    </source>
</evidence>
<dbReference type="Gene3D" id="3.40.50.1820">
    <property type="entry name" value="alpha/beta hydrolase"/>
    <property type="match status" value="2"/>
</dbReference>
<evidence type="ECO:0000256" key="1">
    <source>
        <dbReference type="ARBA" id="ARBA00005417"/>
    </source>
</evidence>
<name>E4N9P8_KITSK</name>
<accession>E4N9P8</accession>
<keyword evidence="9" id="KW-1185">Reference proteome</keyword>
<dbReference type="SMART" id="SM00382">
    <property type="entry name" value="AAA"/>
    <property type="match status" value="1"/>
</dbReference>
<dbReference type="RefSeq" id="WP_014135247.1">
    <property type="nucleotide sequence ID" value="NC_016109.1"/>
</dbReference>
<protein>
    <submittedName>
        <fullName evidence="8">Putative ABC transporter ATP-binding protein</fullName>
    </submittedName>
</protein>